<reference evidence="1" key="1">
    <citation type="journal article" date="2014" name="Front. Microbiol.">
        <title>High frequency of phylogenetically diverse reductive dehalogenase-homologous genes in deep subseafloor sedimentary metagenomes.</title>
        <authorList>
            <person name="Kawai M."/>
            <person name="Futagami T."/>
            <person name="Toyoda A."/>
            <person name="Takaki Y."/>
            <person name="Nishi S."/>
            <person name="Hori S."/>
            <person name="Arai W."/>
            <person name="Tsubouchi T."/>
            <person name="Morono Y."/>
            <person name="Uchiyama I."/>
            <person name="Ito T."/>
            <person name="Fujiyama A."/>
            <person name="Inagaki F."/>
            <person name="Takami H."/>
        </authorList>
    </citation>
    <scope>NUCLEOTIDE SEQUENCE</scope>
    <source>
        <strain evidence="1">Expedition CK06-06</strain>
    </source>
</reference>
<gene>
    <name evidence="1" type="ORF">S06H3_03502</name>
</gene>
<evidence type="ECO:0000313" key="1">
    <source>
        <dbReference type="EMBL" id="GAH92541.1"/>
    </source>
</evidence>
<name>X1JCX2_9ZZZZ</name>
<organism evidence="1">
    <name type="scientific">marine sediment metagenome</name>
    <dbReference type="NCBI Taxonomy" id="412755"/>
    <lineage>
        <taxon>unclassified sequences</taxon>
        <taxon>metagenomes</taxon>
        <taxon>ecological metagenomes</taxon>
    </lineage>
</organism>
<accession>X1JCX2</accession>
<dbReference type="AlphaFoldDB" id="X1JCX2"/>
<dbReference type="EMBL" id="BARV01001145">
    <property type="protein sequence ID" value="GAH92541.1"/>
    <property type="molecule type" value="Genomic_DNA"/>
</dbReference>
<proteinExistence type="predicted"/>
<comment type="caution">
    <text evidence="1">The sequence shown here is derived from an EMBL/GenBank/DDBJ whole genome shotgun (WGS) entry which is preliminary data.</text>
</comment>
<protein>
    <submittedName>
        <fullName evidence="1">Uncharacterized protein</fullName>
    </submittedName>
</protein>
<sequence>MKRFVLLTAALVVAASTVGASGKVVVVETQGGGNRAPWRGAAGNAMRFQCLWFQSGINYAGYINKIEFDNYRGESGSFNNCKILLCHSTKTTLEATFANNYTGNTPVEVFSGTESISGSGWIDTHIKPNVFNYNNKDNLLMEVVWNGDSGEDVYCYRANGASRRCYTYSSTATTGTVRTGEAQYIRLTIGTMTGVEPTSLGRVKSLFR</sequence>